<feature type="compositionally biased region" description="Polar residues" evidence="1">
    <location>
        <begin position="30"/>
        <end position="53"/>
    </location>
</feature>
<accession>A0A561EAD5</accession>
<evidence type="ECO:0000256" key="1">
    <source>
        <dbReference type="SAM" id="MobiDB-lite"/>
    </source>
</evidence>
<dbReference type="InterPro" id="IPR025855">
    <property type="entry name" value="Replic_Relax"/>
</dbReference>
<name>A0A561EAD5_9MICO</name>
<dbReference type="Pfam" id="PF13814">
    <property type="entry name" value="Replic_Relax"/>
    <property type="match status" value="1"/>
</dbReference>
<proteinExistence type="predicted"/>
<feature type="compositionally biased region" description="Polar residues" evidence="1">
    <location>
        <begin position="1"/>
        <end position="22"/>
    </location>
</feature>
<dbReference type="EMBL" id="VIVQ01000001">
    <property type="protein sequence ID" value="TWE12572.1"/>
    <property type="molecule type" value="Genomic_DNA"/>
</dbReference>
<comment type="caution">
    <text evidence="2">The sequence shown here is derived from an EMBL/GenBank/DDBJ whole genome shotgun (WGS) entry which is preliminary data.</text>
</comment>
<dbReference type="OrthoDB" id="4146863at2"/>
<keyword evidence="3" id="KW-1185">Reference proteome</keyword>
<dbReference type="Proteomes" id="UP000318297">
    <property type="component" value="Unassembled WGS sequence"/>
</dbReference>
<feature type="region of interest" description="Disordered" evidence="1">
    <location>
        <begin position="1"/>
        <end position="62"/>
    </location>
</feature>
<organism evidence="2 3">
    <name type="scientific">Rudaeicoccus suwonensis</name>
    <dbReference type="NCBI Taxonomy" id="657409"/>
    <lineage>
        <taxon>Bacteria</taxon>
        <taxon>Bacillati</taxon>
        <taxon>Actinomycetota</taxon>
        <taxon>Actinomycetes</taxon>
        <taxon>Micrococcales</taxon>
        <taxon>Dermacoccaceae</taxon>
        <taxon>Rudaeicoccus</taxon>
    </lineage>
</organism>
<dbReference type="AlphaFoldDB" id="A0A561EAD5"/>
<reference evidence="2 3" key="1">
    <citation type="submission" date="2019-06" db="EMBL/GenBank/DDBJ databases">
        <title>Sequencing the genomes of 1000 actinobacteria strains.</title>
        <authorList>
            <person name="Klenk H.-P."/>
        </authorList>
    </citation>
    <scope>NUCLEOTIDE SEQUENCE [LARGE SCALE GENOMIC DNA]</scope>
    <source>
        <strain evidence="2 3">DSM 19560</strain>
    </source>
</reference>
<gene>
    <name evidence="2" type="ORF">BKA23_1385</name>
</gene>
<evidence type="ECO:0000313" key="2">
    <source>
        <dbReference type="EMBL" id="TWE12572.1"/>
    </source>
</evidence>
<sequence length="343" mass="37304">MNTRNETNDGTNGMPASNQNSPFVRPIPASPNTASSDVTALSQGSSPANTSPPTGAKAAPGRRVIGRAAGARLRTELVERDNAILTILGTHRFLSTHQVQQFCFPTSNELRLDSAARVTRRALLRLRLSGVVQPVTPRRVGGIEAGSGVQLWQLTSAGHRHAAELQPPGWRYRSGSQPSSRFVAHELAMADAHLAAMTAATAMNAALQVRIEKHATRLYTGLGGTALRLIPDLELRFAGHDTEGSYDDHWFVEVDMGSESLPTLLRKCEQYEAYYRSGTEQSTNGVFPLIVWVLHGPRAQQRKDELIKRITTLAARGQLTSQIHRVATTEQQLHQLLVTGGAT</sequence>
<protein>
    <submittedName>
        <fullName evidence="2">Protein involved in plasmid replication-relaxation</fullName>
    </submittedName>
</protein>
<evidence type="ECO:0000313" key="3">
    <source>
        <dbReference type="Proteomes" id="UP000318297"/>
    </source>
</evidence>